<evidence type="ECO:0000256" key="1">
    <source>
        <dbReference type="SAM" id="MobiDB-lite"/>
    </source>
</evidence>
<dbReference type="AlphaFoldDB" id="A0A1H3ATM3"/>
<dbReference type="InterPro" id="IPR050266">
    <property type="entry name" value="AB_hydrolase_sf"/>
</dbReference>
<proteinExistence type="predicted"/>
<dbReference type="SUPFAM" id="SSF53474">
    <property type="entry name" value="alpha/beta-Hydrolases"/>
    <property type="match status" value="1"/>
</dbReference>
<gene>
    <name evidence="3" type="ORF">SAMN05660209_00172</name>
</gene>
<keyword evidence="4" id="KW-1185">Reference proteome</keyword>
<dbReference type="GO" id="GO:0047372">
    <property type="term" value="F:monoacylglycerol lipase activity"/>
    <property type="evidence" value="ECO:0007669"/>
    <property type="project" value="TreeGrafter"/>
</dbReference>
<dbReference type="EMBL" id="FNOT01000001">
    <property type="protein sequence ID" value="SDX32741.1"/>
    <property type="molecule type" value="Genomic_DNA"/>
</dbReference>
<dbReference type="PRINTS" id="PR00111">
    <property type="entry name" value="ABHYDROLASE"/>
</dbReference>
<feature type="region of interest" description="Disordered" evidence="1">
    <location>
        <begin position="315"/>
        <end position="346"/>
    </location>
</feature>
<dbReference type="GO" id="GO:0016020">
    <property type="term" value="C:membrane"/>
    <property type="evidence" value="ECO:0007669"/>
    <property type="project" value="TreeGrafter"/>
</dbReference>
<dbReference type="STRING" id="1137993.SAMN05660209_00172"/>
<dbReference type="PANTHER" id="PTHR43798:SF5">
    <property type="entry name" value="MONOACYLGLYCEROL LIPASE ABHD6"/>
    <property type="match status" value="1"/>
</dbReference>
<name>A0A1H3ATM3_9ACTN</name>
<dbReference type="PANTHER" id="PTHR43798">
    <property type="entry name" value="MONOACYLGLYCEROL LIPASE"/>
    <property type="match status" value="1"/>
</dbReference>
<dbReference type="InterPro" id="IPR029058">
    <property type="entry name" value="AB_hydrolase_fold"/>
</dbReference>
<evidence type="ECO:0000259" key="2">
    <source>
        <dbReference type="Pfam" id="PF00561"/>
    </source>
</evidence>
<dbReference type="Gene3D" id="3.40.50.1820">
    <property type="entry name" value="alpha/beta hydrolase"/>
    <property type="match status" value="1"/>
</dbReference>
<sequence length="346" mass="36520">MVAQVTTGDRRGRCPGALARVRPDGRGGCRPELLRIVPRVSPDGEGAACTAWPPVYSTVQAGPATVRVAVAGGGPPLLLLSGIGANIEMWEPAARHLTGRRLVMLDVPGTGCSPALRVGLRMRGYAQLVTRVLDALGLDRVDVLGYSWGGALAQQLAHQAPDRVRALVLAATTPGVGGQPPSPWVVALMSSPARYYSRTYLRLTAPVLFGSSPGAAADSPHDEARLHRPPGLVGYTQQLYAVSGWSSRRWLRQVDAPTLVIGARRDPLAPPRNAHIMAAALPHARLEMVDGGHLFLLEDPAPSCTLVEDFLREQDAGTAPVPAGPQLGGSGRPADPRAFPADRTPH</sequence>
<dbReference type="Proteomes" id="UP000198921">
    <property type="component" value="Unassembled WGS sequence"/>
</dbReference>
<evidence type="ECO:0000313" key="4">
    <source>
        <dbReference type="Proteomes" id="UP000198921"/>
    </source>
</evidence>
<dbReference type="Pfam" id="PF00561">
    <property type="entry name" value="Abhydrolase_1"/>
    <property type="match status" value="1"/>
</dbReference>
<organism evidence="3 4">
    <name type="scientific">Geodermatophilus africanus</name>
    <dbReference type="NCBI Taxonomy" id="1137993"/>
    <lineage>
        <taxon>Bacteria</taxon>
        <taxon>Bacillati</taxon>
        <taxon>Actinomycetota</taxon>
        <taxon>Actinomycetes</taxon>
        <taxon>Geodermatophilales</taxon>
        <taxon>Geodermatophilaceae</taxon>
        <taxon>Geodermatophilus</taxon>
    </lineage>
</organism>
<evidence type="ECO:0000313" key="3">
    <source>
        <dbReference type="EMBL" id="SDX32741.1"/>
    </source>
</evidence>
<dbReference type="GO" id="GO:0046464">
    <property type="term" value="P:acylglycerol catabolic process"/>
    <property type="evidence" value="ECO:0007669"/>
    <property type="project" value="TreeGrafter"/>
</dbReference>
<protein>
    <submittedName>
        <fullName evidence="3">Pimeloyl-ACP methyl ester carboxylesterase</fullName>
    </submittedName>
</protein>
<accession>A0A1H3ATM3</accession>
<feature type="domain" description="AB hydrolase-1" evidence="2">
    <location>
        <begin position="75"/>
        <end position="300"/>
    </location>
</feature>
<reference evidence="4" key="1">
    <citation type="submission" date="2016-10" db="EMBL/GenBank/DDBJ databases">
        <authorList>
            <person name="Varghese N."/>
            <person name="Submissions S."/>
        </authorList>
    </citation>
    <scope>NUCLEOTIDE SEQUENCE [LARGE SCALE GENOMIC DNA]</scope>
    <source>
        <strain evidence="4">DSM 45422</strain>
    </source>
</reference>
<dbReference type="InterPro" id="IPR000073">
    <property type="entry name" value="AB_hydrolase_1"/>
</dbReference>